<organism evidence="2 3">
    <name type="scientific">Junco hyemalis</name>
    <name type="common">Dark-eyed junco</name>
    <dbReference type="NCBI Taxonomy" id="40217"/>
    <lineage>
        <taxon>Eukaryota</taxon>
        <taxon>Metazoa</taxon>
        <taxon>Chordata</taxon>
        <taxon>Craniata</taxon>
        <taxon>Vertebrata</taxon>
        <taxon>Euteleostomi</taxon>
        <taxon>Archelosauria</taxon>
        <taxon>Archosauria</taxon>
        <taxon>Dinosauria</taxon>
        <taxon>Saurischia</taxon>
        <taxon>Theropoda</taxon>
        <taxon>Coelurosauria</taxon>
        <taxon>Aves</taxon>
        <taxon>Neognathae</taxon>
        <taxon>Neoaves</taxon>
        <taxon>Telluraves</taxon>
        <taxon>Australaves</taxon>
        <taxon>Passeriformes</taxon>
        <taxon>Passerellidae</taxon>
        <taxon>Junco</taxon>
    </lineage>
</organism>
<evidence type="ECO:0000313" key="3">
    <source>
        <dbReference type="Proteomes" id="UP000694408"/>
    </source>
</evidence>
<feature type="compositionally biased region" description="Pro residues" evidence="1">
    <location>
        <begin position="98"/>
        <end position="107"/>
    </location>
</feature>
<reference evidence="2" key="1">
    <citation type="submission" date="2025-08" db="UniProtKB">
        <authorList>
            <consortium name="Ensembl"/>
        </authorList>
    </citation>
    <scope>IDENTIFICATION</scope>
</reference>
<feature type="compositionally biased region" description="Basic and acidic residues" evidence="1">
    <location>
        <begin position="139"/>
        <end position="149"/>
    </location>
</feature>
<dbReference type="AlphaFoldDB" id="A0A8C5IXK9"/>
<keyword evidence="3" id="KW-1185">Reference proteome</keyword>
<dbReference type="Proteomes" id="UP000694408">
    <property type="component" value="Unplaced"/>
</dbReference>
<protein>
    <submittedName>
        <fullName evidence="2">Uncharacterized protein</fullName>
    </submittedName>
</protein>
<feature type="compositionally biased region" description="Polar residues" evidence="1">
    <location>
        <begin position="80"/>
        <end position="91"/>
    </location>
</feature>
<name>A0A8C5IXK9_JUNHY</name>
<evidence type="ECO:0000313" key="2">
    <source>
        <dbReference type="Ensembl" id="ENSJHYP00000009572.1"/>
    </source>
</evidence>
<accession>A0A8C5IXK9</accession>
<reference evidence="2" key="2">
    <citation type="submission" date="2025-09" db="UniProtKB">
        <authorList>
            <consortium name="Ensembl"/>
        </authorList>
    </citation>
    <scope>IDENTIFICATION</scope>
</reference>
<feature type="compositionally biased region" description="Low complexity" evidence="1">
    <location>
        <begin position="124"/>
        <end position="134"/>
    </location>
</feature>
<proteinExistence type="predicted"/>
<evidence type="ECO:0000256" key="1">
    <source>
        <dbReference type="SAM" id="MobiDB-lite"/>
    </source>
</evidence>
<feature type="region of interest" description="Disordered" evidence="1">
    <location>
        <begin position="74"/>
        <end position="152"/>
    </location>
</feature>
<dbReference type="Ensembl" id="ENSJHYT00000011589.1">
    <property type="protein sequence ID" value="ENSJHYP00000009572.1"/>
    <property type="gene ID" value="ENSJHYG00000007549.1"/>
</dbReference>
<sequence length="243" mass="26432">NSLGNVPGPPTRCCKVFCPPHCVVAISAGGRTRGRREAPGGAANAGALWEYNDHKETRLPRPFCALTQSACASGRRELQTRQNPRPNSQNQPITLTTTPPPTAPPSPGRCAPPFGREAAPRQLPVRPSRAAPAQPRRRGAPEAEVERDAQGPPAAAAAAMAAVWQQVLAVDARYAAYRTPQLPQFRTQYVRRRSQLLRERAQGGHLAGEARRWYLRLRARLLAQRYGALSEAGSCRSALRASR</sequence>